<dbReference type="EMBL" id="JBFOLJ010000002">
    <property type="protein sequence ID" value="KAL2551675.1"/>
    <property type="molecule type" value="Genomic_DNA"/>
</dbReference>
<accession>A0ABD1WTP5</accession>
<keyword evidence="2" id="KW-1185">Reference proteome</keyword>
<sequence>METEKFVGILLHESISSLQATWKRKGASQGRVEQIFRVVNYFVANHFCLKRLALASLHKGGAKTPDPRMSRRSHLAHFAPMHWGGFRAGHGPTDQYQRPRKSCPPAEVSAGGAIQDQTIIDLGLPTYWCQQKNYYPQTALYIGFDMAIVSNIPTIA</sequence>
<protein>
    <submittedName>
        <fullName evidence="1">Uncharacterized protein</fullName>
    </submittedName>
</protein>
<evidence type="ECO:0000313" key="1">
    <source>
        <dbReference type="EMBL" id="KAL2551675.1"/>
    </source>
</evidence>
<comment type="caution">
    <text evidence="1">The sequence shown here is derived from an EMBL/GenBank/DDBJ whole genome shotgun (WGS) entry which is preliminary data.</text>
</comment>
<proteinExistence type="predicted"/>
<gene>
    <name evidence="1" type="ORF">Fot_05294</name>
</gene>
<dbReference type="AlphaFoldDB" id="A0ABD1WTP5"/>
<evidence type="ECO:0000313" key="2">
    <source>
        <dbReference type="Proteomes" id="UP001604277"/>
    </source>
</evidence>
<dbReference type="Proteomes" id="UP001604277">
    <property type="component" value="Unassembled WGS sequence"/>
</dbReference>
<organism evidence="1 2">
    <name type="scientific">Forsythia ovata</name>
    <dbReference type="NCBI Taxonomy" id="205694"/>
    <lineage>
        <taxon>Eukaryota</taxon>
        <taxon>Viridiplantae</taxon>
        <taxon>Streptophyta</taxon>
        <taxon>Embryophyta</taxon>
        <taxon>Tracheophyta</taxon>
        <taxon>Spermatophyta</taxon>
        <taxon>Magnoliopsida</taxon>
        <taxon>eudicotyledons</taxon>
        <taxon>Gunneridae</taxon>
        <taxon>Pentapetalae</taxon>
        <taxon>asterids</taxon>
        <taxon>lamiids</taxon>
        <taxon>Lamiales</taxon>
        <taxon>Oleaceae</taxon>
        <taxon>Forsythieae</taxon>
        <taxon>Forsythia</taxon>
    </lineage>
</organism>
<name>A0ABD1WTP5_9LAMI</name>
<reference evidence="2" key="1">
    <citation type="submission" date="2024-07" db="EMBL/GenBank/DDBJ databases">
        <title>Two chromosome-level genome assemblies of Korean endemic species Abeliophyllum distichum and Forsythia ovata (Oleaceae).</title>
        <authorList>
            <person name="Jang H."/>
        </authorList>
    </citation>
    <scope>NUCLEOTIDE SEQUENCE [LARGE SCALE GENOMIC DNA]</scope>
</reference>